<dbReference type="RefSeq" id="WP_043412382.1">
    <property type="nucleotide sequence ID" value="NZ_JPMI01000378.1"/>
</dbReference>
<dbReference type="Proteomes" id="UP000028547">
    <property type="component" value="Unassembled WGS sequence"/>
</dbReference>
<dbReference type="PROSITE" id="PS51257">
    <property type="entry name" value="PROKAR_LIPOPROTEIN"/>
    <property type="match status" value="1"/>
</dbReference>
<dbReference type="InterPro" id="IPR011990">
    <property type="entry name" value="TPR-like_helical_dom_sf"/>
</dbReference>
<comment type="caution">
    <text evidence="4">The sequence shown here is derived from an EMBL/GenBank/DDBJ whole genome shotgun (WGS) entry which is preliminary data.</text>
</comment>
<dbReference type="EMBL" id="JPMI01000378">
    <property type="protein sequence ID" value="KFA87422.1"/>
    <property type="molecule type" value="Genomic_DNA"/>
</dbReference>
<name>A0A084SG37_9BACT</name>
<reference evidence="4 5" key="1">
    <citation type="submission" date="2014-07" db="EMBL/GenBank/DDBJ databases">
        <title>Draft Genome Sequence of Gephyronic Acid Producer, Cystobacter violaceus Strain Cb vi76.</title>
        <authorList>
            <person name="Stevens D.C."/>
            <person name="Young J."/>
            <person name="Carmichael R."/>
            <person name="Tan J."/>
            <person name="Taylor R.E."/>
        </authorList>
    </citation>
    <scope>NUCLEOTIDE SEQUENCE [LARGE SCALE GENOMIC DNA]</scope>
    <source>
        <strain evidence="4 5">Cb vi76</strain>
    </source>
</reference>
<organism evidence="4 5">
    <name type="scientific">Archangium violaceum Cb vi76</name>
    <dbReference type="NCBI Taxonomy" id="1406225"/>
    <lineage>
        <taxon>Bacteria</taxon>
        <taxon>Pseudomonadati</taxon>
        <taxon>Myxococcota</taxon>
        <taxon>Myxococcia</taxon>
        <taxon>Myxococcales</taxon>
        <taxon>Cystobacterineae</taxon>
        <taxon>Archangiaceae</taxon>
        <taxon>Archangium</taxon>
    </lineage>
</organism>
<dbReference type="SMART" id="SM00028">
    <property type="entry name" value="TPR"/>
    <property type="match status" value="3"/>
</dbReference>
<keyword evidence="1" id="KW-0802">TPR repeat</keyword>
<dbReference type="PROSITE" id="PS51352">
    <property type="entry name" value="THIOREDOXIN_2"/>
    <property type="match status" value="1"/>
</dbReference>
<feature type="domain" description="Thioredoxin" evidence="3">
    <location>
        <begin position="22"/>
        <end position="148"/>
    </location>
</feature>
<keyword evidence="2" id="KW-0732">Signal</keyword>
<dbReference type="SUPFAM" id="SSF48452">
    <property type="entry name" value="TPR-like"/>
    <property type="match status" value="1"/>
</dbReference>
<dbReference type="SUPFAM" id="SSF52833">
    <property type="entry name" value="Thioredoxin-like"/>
    <property type="match status" value="1"/>
</dbReference>
<accession>A0A084SG37</accession>
<evidence type="ECO:0000256" key="1">
    <source>
        <dbReference type="PROSITE-ProRule" id="PRU00339"/>
    </source>
</evidence>
<dbReference type="InterPro" id="IPR036249">
    <property type="entry name" value="Thioredoxin-like_sf"/>
</dbReference>
<dbReference type="PROSITE" id="PS50005">
    <property type="entry name" value="TPR"/>
    <property type="match status" value="1"/>
</dbReference>
<feature type="repeat" description="TPR" evidence="1">
    <location>
        <begin position="157"/>
        <end position="190"/>
    </location>
</feature>
<feature type="signal peptide" evidence="2">
    <location>
        <begin position="1"/>
        <end position="22"/>
    </location>
</feature>
<dbReference type="InterPro" id="IPR013766">
    <property type="entry name" value="Thioredoxin_domain"/>
</dbReference>
<gene>
    <name evidence="4" type="ORF">Q664_47950</name>
</gene>
<dbReference type="Gene3D" id="1.25.40.10">
    <property type="entry name" value="Tetratricopeptide repeat domain"/>
    <property type="match status" value="1"/>
</dbReference>
<dbReference type="GO" id="GO:0006950">
    <property type="term" value="P:response to stress"/>
    <property type="evidence" value="ECO:0007669"/>
    <property type="project" value="UniProtKB-ARBA"/>
</dbReference>
<dbReference type="Gene3D" id="3.40.30.10">
    <property type="entry name" value="Glutaredoxin"/>
    <property type="match status" value="1"/>
</dbReference>
<evidence type="ECO:0000313" key="4">
    <source>
        <dbReference type="EMBL" id="KFA87422.1"/>
    </source>
</evidence>
<evidence type="ECO:0000259" key="3">
    <source>
        <dbReference type="PROSITE" id="PS51352"/>
    </source>
</evidence>
<dbReference type="InterPro" id="IPR019734">
    <property type="entry name" value="TPR_rpt"/>
</dbReference>
<sequence>MRTLLSSLLVVGLLACSTARTSAVSEPAASHARTPLPFIEDDYPRALAEAKSRGLPLFVDTWAPWCHTCRSMRAYVFTDAALARHSGRFVWLEVNTDLPGNAQFQEKYPVEFWPTFFIIDPREEKALVRFAGSATVPQLEKLFEDGERAYRGGAQGPEALLARGDALYGEGKAAEAADVFAQALAEAPADWSRRARALESTLTAQYGASRHEACARTALAELPKVPHSASWANAAALGLSCALQLPEGTADAQALRDSLEAKAREALSPDIVMPGDDRSGVYDVLVQARMTAKDEVGGKALAEQWLTFLEGEAAKAPTPEQRTVFDSHRIGAALLLGDPMRVVPAIEQSEKDLPDDYNPPARLANLYRRLGRLDDALAASTRALSKVQGGRRLRVLSERADIYVARGEKDAAVRTLEEAIAYAKTLSGAQASPRMVDALEKKLAATKVK</sequence>
<dbReference type="Pfam" id="PF13899">
    <property type="entry name" value="Thioredoxin_7"/>
    <property type="match status" value="1"/>
</dbReference>
<dbReference type="AlphaFoldDB" id="A0A084SG37"/>
<dbReference type="CDD" id="cd02947">
    <property type="entry name" value="TRX_family"/>
    <property type="match status" value="1"/>
</dbReference>
<proteinExistence type="predicted"/>
<feature type="chain" id="PRO_5001781214" description="Thioredoxin domain-containing protein" evidence="2">
    <location>
        <begin position="23"/>
        <end position="449"/>
    </location>
</feature>
<evidence type="ECO:0000256" key="2">
    <source>
        <dbReference type="SAM" id="SignalP"/>
    </source>
</evidence>
<evidence type="ECO:0000313" key="5">
    <source>
        <dbReference type="Proteomes" id="UP000028547"/>
    </source>
</evidence>
<protein>
    <recommendedName>
        <fullName evidence="3">Thioredoxin domain-containing protein</fullName>
    </recommendedName>
</protein>